<comment type="caution">
    <text evidence="1">The sequence shown here is derived from an EMBL/GenBank/DDBJ whole genome shotgun (WGS) entry which is preliminary data.</text>
</comment>
<sequence>MTPRLEYGEMVISTAENDYLFRPSLDAMTQIGSSKEIVSTFTRLNGAEVQQIIASAVDAYGAVPEWLIALLNKPVYGRGILSAAMDVMQACCDDDCTEVIGEWRPGKSGMVYRQGAMHYRDIILLARELMTHGIIGKAKVRKLQRNEGKDEYSDEFHAVDYISAARVHFNIARSEAEQLTMTEFVMMLKAKYPDEKGFTKDEYQKIMDIDDERSRDLISGRKRLVSRNKNKAQ</sequence>
<evidence type="ECO:0008006" key="3">
    <source>
        <dbReference type="Google" id="ProtNLM"/>
    </source>
</evidence>
<evidence type="ECO:0000313" key="1">
    <source>
        <dbReference type="EMBL" id="RUT65186.1"/>
    </source>
</evidence>
<dbReference type="OrthoDB" id="8793870at2"/>
<reference evidence="1 2" key="1">
    <citation type="submission" date="2017-08" db="EMBL/GenBank/DDBJ databases">
        <title>Draft genome sequence of pheromone producing symbiont Morganella morganii, of the female New Zealand grass grub Costelytra giveni.</title>
        <authorList>
            <person name="Laugraud A."/>
            <person name="Young S.D."/>
            <person name="Hurst M.H."/>
        </authorList>
    </citation>
    <scope>NUCLEOTIDE SEQUENCE [LARGE SCALE GENOMIC DNA]</scope>
    <source>
        <strain evidence="1 2">MMsCG</strain>
    </source>
</reference>
<dbReference type="Proteomes" id="UP000286908">
    <property type="component" value="Unassembled WGS sequence"/>
</dbReference>
<name>A0A433ZSV6_MORMO</name>
<evidence type="ECO:0000313" key="2">
    <source>
        <dbReference type="Proteomes" id="UP000286908"/>
    </source>
</evidence>
<proteinExistence type="predicted"/>
<dbReference type="Pfam" id="PF19759">
    <property type="entry name" value="DUF6246"/>
    <property type="match status" value="1"/>
</dbReference>
<protein>
    <recommendedName>
        <fullName evidence="3">Gp17</fullName>
    </recommendedName>
</protein>
<dbReference type="InterPro" id="IPR046213">
    <property type="entry name" value="DUF6246"/>
</dbReference>
<accession>A0A433ZSV6</accession>
<dbReference type="AlphaFoldDB" id="A0A433ZSV6"/>
<dbReference type="EMBL" id="NRQY01000001">
    <property type="protein sequence ID" value="RUT65186.1"/>
    <property type="molecule type" value="Genomic_DNA"/>
</dbReference>
<gene>
    <name evidence="1" type="ORF">CKG00_01265</name>
</gene>
<organism evidence="1 2">
    <name type="scientific">Morganella morganii</name>
    <name type="common">Proteus morganii</name>
    <dbReference type="NCBI Taxonomy" id="582"/>
    <lineage>
        <taxon>Bacteria</taxon>
        <taxon>Pseudomonadati</taxon>
        <taxon>Pseudomonadota</taxon>
        <taxon>Gammaproteobacteria</taxon>
        <taxon>Enterobacterales</taxon>
        <taxon>Morganellaceae</taxon>
        <taxon>Morganella</taxon>
    </lineage>
</organism>